<dbReference type="AlphaFoldDB" id="A0A8H4UL37"/>
<evidence type="ECO:0000313" key="1">
    <source>
        <dbReference type="EMBL" id="KAF4978974.1"/>
    </source>
</evidence>
<accession>A0A8H4UL37</accession>
<keyword evidence="2" id="KW-1185">Reference proteome</keyword>
<reference evidence="1" key="2">
    <citation type="submission" date="2020-05" db="EMBL/GenBank/DDBJ databases">
        <authorList>
            <person name="Kim H.-S."/>
            <person name="Proctor R.H."/>
            <person name="Brown D.W."/>
        </authorList>
    </citation>
    <scope>NUCLEOTIDE SEQUENCE</scope>
    <source>
        <strain evidence="1">NRRL 22465</strain>
    </source>
</reference>
<protein>
    <submittedName>
        <fullName evidence="1">Uncharacterized protein</fullName>
    </submittedName>
</protein>
<comment type="caution">
    <text evidence="1">The sequence shown here is derived from an EMBL/GenBank/DDBJ whole genome shotgun (WGS) entry which is preliminary data.</text>
</comment>
<gene>
    <name evidence="1" type="ORF">FZEAL_4741</name>
</gene>
<sequence length="120" mass="12838">METNNGRGHHLIFAPSTPFSPGGGSAAKPMMNAEISACRVDMFVVMAPLRDLAMLKVSMLLFPGLSARGIPASNAAKDCLDDKTSDKSSDSARCVPPHYLAGAQSWPYTLSPQWLRDSLS</sequence>
<dbReference type="Proteomes" id="UP000635477">
    <property type="component" value="Unassembled WGS sequence"/>
</dbReference>
<organism evidence="1 2">
    <name type="scientific">Fusarium zealandicum</name>
    <dbReference type="NCBI Taxonomy" id="1053134"/>
    <lineage>
        <taxon>Eukaryota</taxon>
        <taxon>Fungi</taxon>
        <taxon>Dikarya</taxon>
        <taxon>Ascomycota</taxon>
        <taxon>Pezizomycotina</taxon>
        <taxon>Sordariomycetes</taxon>
        <taxon>Hypocreomycetidae</taxon>
        <taxon>Hypocreales</taxon>
        <taxon>Nectriaceae</taxon>
        <taxon>Fusarium</taxon>
        <taxon>Fusarium staphyleae species complex</taxon>
    </lineage>
</organism>
<reference evidence="1" key="1">
    <citation type="journal article" date="2020" name="BMC Genomics">
        <title>Correction to: Identification and distribution of gene clusters required for synthesis of sphingolipid metabolism inhibitors in diverse species of the filamentous fungus Fusarium.</title>
        <authorList>
            <person name="Kim H.S."/>
            <person name="Lohmar J.M."/>
            <person name="Busman M."/>
            <person name="Brown D.W."/>
            <person name="Naumann T.A."/>
            <person name="Divon H.H."/>
            <person name="Lysoe E."/>
            <person name="Uhlig S."/>
            <person name="Proctor R.H."/>
        </authorList>
    </citation>
    <scope>NUCLEOTIDE SEQUENCE</scope>
    <source>
        <strain evidence="1">NRRL 22465</strain>
    </source>
</reference>
<evidence type="ECO:0000313" key="2">
    <source>
        <dbReference type="Proteomes" id="UP000635477"/>
    </source>
</evidence>
<dbReference type="EMBL" id="JABEYC010000327">
    <property type="protein sequence ID" value="KAF4978974.1"/>
    <property type="molecule type" value="Genomic_DNA"/>
</dbReference>
<proteinExistence type="predicted"/>
<name>A0A8H4UL37_9HYPO</name>